<name>A0A061ETN3_THECC</name>
<evidence type="ECO:0000313" key="4">
    <source>
        <dbReference type="Proteomes" id="UP000026915"/>
    </source>
</evidence>
<dbReference type="PANTHER" id="PTHR46137:SF4">
    <property type="entry name" value="PROTEIN LEAD-SENSITIVE 1"/>
    <property type="match status" value="1"/>
</dbReference>
<protein>
    <submittedName>
        <fullName evidence="3">NC domain-containing-related-like protein</fullName>
    </submittedName>
</protein>
<organism evidence="3 4">
    <name type="scientific">Theobroma cacao</name>
    <name type="common">Cacao</name>
    <name type="synonym">Cocoa</name>
    <dbReference type="NCBI Taxonomy" id="3641"/>
    <lineage>
        <taxon>Eukaryota</taxon>
        <taxon>Viridiplantae</taxon>
        <taxon>Streptophyta</taxon>
        <taxon>Embryophyta</taxon>
        <taxon>Tracheophyta</taxon>
        <taxon>Spermatophyta</taxon>
        <taxon>Magnoliopsida</taxon>
        <taxon>eudicotyledons</taxon>
        <taxon>Gunneridae</taxon>
        <taxon>Pentapetalae</taxon>
        <taxon>rosids</taxon>
        <taxon>malvids</taxon>
        <taxon>Malvales</taxon>
        <taxon>Malvaceae</taxon>
        <taxon>Byttnerioideae</taxon>
        <taxon>Theobroma</taxon>
    </lineage>
</organism>
<keyword evidence="1" id="KW-0812">Transmembrane</keyword>
<feature type="domain" description="LRAT" evidence="2">
    <location>
        <begin position="89"/>
        <end position="235"/>
    </location>
</feature>
<dbReference type="HOGENOM" id="CLU_689668_0_0_1"/>
<dbReference type="InParanoid" id="A0A061ETN3"/>
<dbReference type="STRING" id="3641.A0A061ETN3"/>
<accession>A0A061ETN3</accession>
<dbReference type="AlphaFoldDB" id="A0A061ETN3"/>
<evidence type="ECO:0000256" key="1">
    <source>
        <dbReference type="SAM" id="Phobius"/>
    </source>
</evidence>
<dbReference type="InterPro" id="IPR007053">
    <property type="entry name" value="LRAT_dom"/>
</dbReference>
<evidence type="ECO:0000313" key="3">
    <source>
        <dbReference type="EMBL" id="EOY08430.1"/>
    </source>
</evidence>
<dbReference type="EMBL" id="CM001883">
    <property type="protein sequence ID" value="EOY08430.1"/>
    <property type="molecule type" value="Genomic_DNA"/>
</dbReference>
<dbReference type="Gene3D" id="3.90.1720.10">
    <property type="entry name" value="endopeptidase domain like (from Nostoc punctiforme)"/>
    <property type="match status" value="1"/>
</dbReference>
<keyword evidence="4" id="KW-1185">Reference proteome</keyword>
<feature type="transmembrane region" description="Helical" evidence="1">
    <location>
        <begin position="309"/>
        <end position="333"/>
    </location>
</feature>
<dbReference type="PROSITE" id="PS51934">
    <property type="entry name" value="LRAT"/>
    <property type="match status" value="1"/>
</dbReference>
<dbReference type="eggNOG" id="ENOG502QUIP">
    <property type="taxonomic scope" value="Eukaryota"/>
</dbReference>
<dbReference type="Proteomes" id="UP000026915">
    <property type="component" value="Chromosome 5"/>
</dbReference>
<keyword evidence="1" id="KW-1133">Transmembrane helix</keyword>
<sequence length="400" mass="44723">MRKGAQLYKNRTPYIHPFLFMDVKLGARLVIILPNPKTSIDFSSQIISNKCRWYNKRGIQEELSKEEQQMGMLTHRINKESLKPGDHVYCWRIGFLYADHGIYVGDDKVIHLLRCCSEGRGSLLDLPLNISMLAQSQPSCPSCTQTKRDGIICSCLNCFLGGRVLRRYEYGVNNAVFIVKVRGGTCTRAVSDSADVAVHRAKYLLDYATNSYKLFMNNSEEFAIYCKTGVALAGYGTPVLKGQAASIPSFLLAACMSAPLHLSKANGLCIAATLFGLYSSLRFILDIRRNGDEVKVIVEDLGIKPRSGLWPVTLLFCFFSMILRYGTIIYLLLHENVNDGWILLKCHSSEEVGQRKLLFQPLSDREPGEAIVASAFASLPVIALIHELEALRMDLPIARD</sequence>
<evidence type="ECO:0000259" key="2">
    <source>
        <dbReference type="PROSITE" id="PS51934"/>
    </source>
</evidence>
<keyword evidence="1" id="KW-0472">Membrane</keyword>
<dbReference type="PANTHER" id="PTHR46137">
    <property type="entry name" value="OS05G0310600 PROTEIN"/>
    <property type="match status" value="1"/>
</dbReference>
<dbReference type="Gramene" id="EOY08430">
    <property type="protein sequence ID" value="EOY08430"/>
    <property type="gene ID" value="TCM_022855"/>
</dbReference>
<gene>
    <name evidence="3" type="ORF">TCM_022855</name>
</gene>
<proteinExistence type="predicted"/>
<dbReference type="Pfam" id="PF04970">
    <property type="entry name" value="LRAT"/>
    <property type="match status" value="1"/>
</dbReference>
<reference evidence="3 4" key="1">
    <citation type="journal article" date="2013" name="Genome Biol.">
        <title>The genome sequence of the most widely cultivated cacao type and its use to identify candidate genes regulating pod color.</title>
        <authorList>
            <person name="Motamayor J.C."/>
            <person name="Mockaitis K."/>
            <person name="Schmutz J."/>
            <person name="Haiminen N."/>
            <person name="Iii D.L."/>
            <person name="Cornejo O."/>
            <person name="Findley S.D."/>
            <person name="Zheng P."/>
            <person name="Utro F."/>
            <person name="Royaert S."/>
            <person name="Saski C."/>
            <person name="Jenkins J."/>
            <person name="Podicheti R."/>
            <person name="Zhao M."/>
            <person name="Scheffler B.E."/>
            <person name="Stack J.C."/>
            <person name="Feltus F.A."/>
            <person name="Mustiga G.M."/>
            <person name="Amores F."/>
            <person name="Phillips W."/>
            <person name="Marelli J.P."/>
            <person name="May G.D."/>
            <person name="Shapiro H."/>
            <person name="Ma J."/>
            <person name="Bustamante C.D."/>
            <person name="Schnell R.J."/>
            <person name="Main D."/>
            <person name="Gilbert D."/>
            <person name="Parida L."/>
            <person name="Kuhn D.N."/>
        </authorList>
    </citation>
    <scope>NUCLEOTIDE SEQUENCE [LARGE SCALE GENOMIC DNA]</scope>
    <source>
        <strain evidence="4">cv. Matina 1-6</strain>
    </source>
</reference>